<evidence type="ECO:0000313" key="8">
    <source>
        <dbReference type="EMBL" id="AAT28011.1"/>
    </source>
</evidence>
<dbReference type="KEGG" id="mmo:MMOB5250"/>
<dbReference type="RefSeq" id="WP_011265045.1">
    <property type="nucleotide sequence ID" value="NC_006908.1"/>
</dbReference>
<dbReference type="PIRSF" id="PIRSF005917">
    <property type="entry name" value="MTase_YraL"/>
    <property type="match status" value="1"/>
</dbReference>
<dbReference type="InterPro" id="IPR000878">
    <property type="entry name" value="4pyrrol_Mease"/>
</dbReference>
<protein>
    <recommendedName>
        <fullName evidence="6">Ribosomal RNA small subunit methyltransferase I</fullName>
        <ecNumber evidence="6">2.1.1.198</ecNumber>
    </recommendedName>
    <alternativeName>
        <fullName evidence="6">16S rRNA 2'-O-ribose C1402 methyltransferase</fullName>
    </alternativeName>
    <alternativeName>
        <fullName evidence="6">rRNA (cytidine-2'-O-)-methyltransferase RsmI</fullName>
    </alternativeName>
</protein>
<proteinExistence type="inferred from homology"/>
<sequence length="234" mass="26683">METKFFIVGTPIGNLEDITLRALRILKEVDVIACEDTRESQKLLNYFEIIGKKLISYHDKNEINSAKGIISLIQNENKSVALISDAGMPILSDPGFRVLKLVRENNIKYELIPGVSAITSTAVLSGFDTHFTFLGFFKDKTIQRQNHLKKLIPGSYVAFVSPHKLMSVLKDLEFVFGNFLQIFVGKELTKKFEEHFFGNVSEIYKIFEKKDSIKGEYTIAFEFKNFALNKDLVK</sequence>
<dbReference type="SUPFAM" id="SSF53790">
    <property type="entry name" value="Tetrapyrrole methylase"/>
    <property type="match status" value="1"/>
</dbReference>
<dbReference type="PANTHER" id="PTHR46111:SF1">
    <property type="entry name" value="RIBOSOMAL RNA SMALL SUBUNIT METHYLTRANSFERASE I"/>
    <property type="match status" value="1"/>
</dbReference>
<evidence type="ECO:0000256" key="6">
    <source>
        <dbReference type="HAMAP-Rule" id="MF_01877"/>
    </source>
</evidence>
<name>Q6KHB9_MYCM1</name>
<dbReference type="FunFam" id="3.40.1010.10:FF:000007">
    <property type="entry name" value="Ribosomal RNA small subunit methyltransferase I"/>
    <property type="match status" value="1"/>
</dbReference>
<reference evidence="8 9" key="1">
    <citation type="journal article" date="2004" name="Genome Res.">
        <title>The complete genome and proteome of Mycoplasma mobile.</title>
        <authorList>
            <person name="Jaffe J.D."/>
            <person name="Stange-Thomann N."/>
            <person name="Smith C."/>
            <person name="DeCaprio D."/>
            <person name="Fisher S."/>
            <person name="Butler J."/>
            <person name="Calvo S."/>
            <person name="Elkins T."/>
            <person name="FitzGerald M.G."/>
            <person name="Hafez N."/>
            <person name="Kodira C.D."/>
            <person name="Major J."/>
            <person name="Wang S."/>
            <person name="Wilkinson J."/>
            <person name="Nicol R."/>
            <person name="Nusbaum C."/>
            <person name="Birren B."/>
            <person name="Berg H.C."/>
            <person name="Church G.M."/>
        </authorList>
    </citation>
    <scope>NUCLEOTIDE SEQUENCE [LARGE SCALE GENOMIC DNA]</scope>
    <source>
        <strain evidence="9">ATCC 43663 / 163K / NCTC 11711</strain>
    </source>
</reference>
<evidence type="ECO:0000256" key="5">
    <source>
        <dbReference type="ARBA" id="ARBA00022691"/>
    </source>
</evidence>
<dbReference type="Proteomes" id="UP000009072">
    <property type="component" value="Chromosome"/>
</dbReference>
<evidence type="ECO:0000313" key="9">
    <source>
        <dbReference type="Proteomes" id="UP000009072"/>
    </source>
</evidence>
<dbReference type="InterPro" id="IPR014776">
    <property type="entry name" value="4pyrrole_Mease_sub2"/>
</dbReference>
<dbReference type="InterPro" id="IPR018063">
    <property type="entry name" value="SAM_MeTrfase_RsmI_CS"/>
</dbReference>
<accession>Q6KHB9</accession>
<keyword evidence="5 6" id="KW-0949">S-adenosyl-L-methionine</keyword>
<dbReference type="GO" id="GO:0005737">
    <property type="term" value="C:cytoplasm"/>
    <property type="evidence" value="ECO:0007669"/>
    <property type="project" value="UniProtKB-SubCell"/>
</dbReference>
<dbReference type="HAMAP" id="MF_01877">
    <property type="entry name" value="16SrRNA_methyltr_I"/>
    <property type="match status" value="1"/>
</dbReference>
<dbReference type="OrthoDB" id="9809084at2"/>
<dbReference type="InterPro" id="IPR035996">
    <property type="entry name" value="4pyrrol_Methylase_sf"/>
</dbReference>
<comment type="similarity">
    <text evidence="6">Belongs to the methyltransferase superfamily. RsmI family.</text>
</comment>
<dbReference type="EC" id="2.1.1.198" evidence="6"/>
<keyword evidence="3 6" id="KW-0489">Methyltransferase</keyword>
<dbReference type="CDD" id="cd11648">
    <property type="entry name" value="RsmI"/>
    <property type="match status" value="1"/>
</dbReference>
<dbReference type="Gene3D" id="3.30.950.10">
    <property type="entry name" value="Methyltransferase, Cobalt-precorrin-4 Transmethylase, Domain 2"/>
    <property type="match status" value="1"/>
</dbReference>
<keyword evidence="2 6" id="KW-0698">rRNA processing</keyword>
<dbReference type="HOGENOM" id="CLU_044779_4_0_14"/>
<dbReference type="PANTHER" id="PTHR46111">
    <property type="entry name" value="RIBOSOMAL RNA SMALL SUBUNIT METHYLTRANSFERASE I"/>
    <property type="match status" value="1"/>
</dbReference>
<evidence type="ECO:0000259" key="7">
    <source>
        <dbReference type="Pfam" id="PF00590"/>
    </source>
</evidence>
<comment type="function">
    <text evidence="6">Catalyzes the 2'-O-methylation of the ribose of cytidine 1402 (C1402) in 16S rRNA.</text>
</comment>
<evidence type="ECO:0000256" key="4">
    <source>
        <dbReference type="ARBA" id="ARBA00022679"/>
    </source>
</evidence>
<comment type="catalytic activity">
    <reaction evidence="6">
        <text>cytidine(1402) in 16S rRNA + S-adenosyl-L-methionine = 2'-O-methylcytidine(1402) in 16S rRNA + S-adenosyl-L-homocysteine + H(+)</text>
        <dbReference type="Rhea" id="RHEA:42924"/>
        <dbReference type="Rhea" id="RHEA-COMP:10285"/>
        <dbReference type="Rhea" id="RHEA-COMP:10286"/>
        <dbReference type="ChEBI" id="CHEBI:15378"/>
        <dbReference type="ChEBI" id="CHEBI:57856"/>
        <dbReference type="ChEBI" id="CHEBI:59789"/>
        <dbReference type="ChEBI" id="CHEBI:74495"/>
        <dbReference type="ChEBI" id="CHEBI:82748"/>
        <dbReference type="EC" id="2.1.1.198"/>
    </reaction>
</comment>
<gene>
    <name evidence="6" type="primary">rsmI</name>
    <name evidence="8" type="ordered locus">MMOB5250</name>
</gene>
<keyword evidence="9" id="KW-1185">Reference proteome</keyword>
<dbReference type="EMBL" id="AE017308">
    <property type="protein sequence ID" value="AAT28011.1"/>
    <property type="molecule type" value="Genomic_DNA"/>
</dbReference>
<evidence type="ECO:0000256" key="3">
    <source>
        <dbReference type="ARBA" id="ARBA00022603"/>
    </source>
</evidence>
<feature type="domain" description="Tetrapyrrole methylase" evidence="7">
    <location>
        <begin position="4"/>
        <end position="203"/>
    </location>
</feature>
<dbReference type="GO" id="GO:0070677">
    <property type="term" value="F:rRNA (cytosine-2'-O-)-methyltransferase activity"/>
    <property type="evidence" value="ECO:0007669"/>
    <property type="project" value="UniProtKB-UniRule"/>
</dbReference>
<evidence type="ECO:0000256" key="2">
    <source>
        <dbReference type="ARBA" id="ARBA00022552"/>
    </source>
</evidence>
<dbReference type="NCBIfam" id="TIGR00096">
    <property type="entry name" value="16S rRNA (cytidine(1402)-2'-O)-methyltransferase"/>
    <property type="match status" value="1"/>
</dbReference>
<organism evidence="8 9">
    <name type="scientific">Mycoplasma mobile (strain ATCC 43663 / 163K / NCTC 11711)</name>
    <name type="common">Mesomycoplasma mobile</name>
    <dbReference type="NCBI Taxonomy" id="267748"/>
    <lineage>
        <taxon>Bacteria</taxon>
        <taxon>Bacillati</taxon>
        <taxon>Mycoplasmatota</taxon>
        <taxon>Mycoplasmoidales</taxon>
        <taxon>Metamycoplasmataceae</taxon>
        <taxon>Mesomycoplasma</taxon>
    </lineage>
</organism>
<keyword evidence="4 6" id="KW-0808">Transferase</keyword>
<dbReference type="eggNOG" id="COG0313">
    <property type="taxonomic scope" value="Bacteria"/>
</dbReference>
<evidence type="ECO:0000256" key="1">
    <source>
        <dbReference type="ARBA" id="ARBA00022490"/>
    </source>
</evidence>
<dbReference type="Pfam" id="PF00590">
    <property type="entry name" value="TP_methylase"/>
    <property type="match status" value="1"/>
</dbReference>
<dbReference type="AlphaFoldDB" id="Q6KHB9"/>
<keyword evidence="1 6" id="KW-0963">Cytoplasm</keyword>
<dbReference type="Gene3D" id="3.40.1010.10">
    <property type="entry name" value="Cobalt-precorrin-4 Transmethylase, Domain 1"/>
    <property type="match status" value="1"/>
</dbReference>
<dbReference type="PROSITE" id="PS01296">
    <property type="entry name" value="RSMI"/>
    <property type="match status" value="1"/>
</dbReference>
<dbReference type="InterPro" id="IPR008189">
    <property type="entry name" value="rRNA_ssu_MeTfrase_I"/>
</dbReference>
<comment type="subcellular location">
    <subcellularLocation>
        <location evidence="6">Cytoplasm</location>
    </subcellularLocation>
</comment>
<dbReference type="STRING" id="267748.MMOB5250"/>
<dbReference type="InterPro" id="IPR014777">
    <property type="entry name" value="4pyrrole_Mease_sub1"/>
</dbReference>